<evidence type="ECO:0000313" key="5">
    <source>
        <dbReference type="Proteomes" id="UP000574717"/>
    </source>
</evidence>
<protein>
    <submittedName>
        <fullName evidence="4">(E)-4-hydroxy-3-methylbut-2-enyl-diphosphate synthase</fullName>
    </submittedName>
</protein>
<dbReference type="InterPro" id="IPR004588">
    <property type="entry name" value="IspG_bac-typ"/>
</dbReference>
<sequence>MFRREQTRPVKVGPLTIGGGAPVIIESMTNTDTADLAATLAQITELKQAGCELVRVAVPNQRAVAVLPDLVRQSALPVAADIHFNHRFALGAIRAGVVKLRINPGNIGGKGRLAEVVSLAGEKQVPIRIGVNAGSLEQRLLDKYGRATSEAMLESAMDHIRMAEKHGFYDLVISLKASSVPLTVA</sequence>
<reference evidence="4 5" key="1">
    <citation type="journal article" date="2020" name="Front. Microbiol.">
        <title>Single-cell genomics of novel Actinobacteria with the Wood-Ljungdahl pathway discovered in a serpentinizing system.</title>
        <authorList>
            <person name="Merino N."/>
            <person name="Kawai M."/>
            <person name="Boyd E.S."/>
            <person name="Colman D.R."/>
            <person name="McGlynn S.E."/>
            <person name="Nealson K.H."/>
            <person name="Kurokawa K."/>
            <person name="Hongoh Y."/>
        </authorList>
    </citation>
    <scope>NUCLEOTIDE SEQUENCE [LARGE SCALE GENOMIC DNA]</scope>
    <source>
        <strain evidence="4 5">S03</strain>
    </source>
</reference>
<proteinExistence type="predicted"/>
<dbReference type="GO" id="GO:0046429">
    <property type="term" value="F:4-hydroxy-3-methylbut-2-en-1-yl diphosphate synthase activity (ferredoxin)"/>
    <property type="evidence" value="ECO:0007669"/>
    <property type="project" value="InterPro"/>
</dbReference>
<dbReference type="AlphaFoldDB" id="A0A6V8NMG1"/>
<dbReference type="RefSeq" id="WP_176237405.1">
    <property type="nucleotide sequence ID" value="NZ_BLRU01000475.1"/>
</dbReference>
<evidence type="ECO:0000259" key="3">
    <source>
        <dbReference type="Pfam" id="PF04551"/>
    </source>
</evidence>
<keyword evidence="2" id="KW-0411">Iron-sulfur</keyword>
<dbReference type="EMBL" id="BLRU01000475">
    <property type="protein sequence ID" value="GFP20500.1"/>
    <property type="molecule type" value="Genomic_DNA"/>
</dbReference>
<keyword evidence="2" id="KW-0479">Metal-binding</keyword>
<feature type="non-terminal residue" evidence="4">
    <location>
        <position position="185"/>
    </location>
</feature>
<dbReference type="SUPFAM" id="SSF51717">
    <property type="entry name" value="Dihydropteroate synthetase-like"/>
    <property type="match status" value="1"/>
</dbReference>
<dbReference type="GO" id="GO:0016114">
    <property type="term" value="P:terpenoid biosynthetic process"/>
    <property type="evidence" value="ECO:0007669"/>
    <property type="project" value="InterPro"/>
</dbReference>
<organism evidence="4 5">
    <name type="scientific">Candidatus Hakubella thermalkaliphila</name>
    <dbReference type="NCBI Taxonomy" id="2754717"/>
    <lineage>
        <taxon>Bacteria</taxon>
        <taxon>Bacillati</taxon>
        <taxon>Actinomycetota</taxon>
        <taxon>Actinomycetota incertae sedis</taxon>
        <taxon>Candidatus Hakubellales</taxon>
        <taxon>Candidatus Hakubellaceae</taxon>
        <taxon>Candidatus Hakubella</taxon>
    </lineage>
</organism>
<accession>A0A6V8NMG1</accession>
<dbReference type="Pfam" id="PF04551">
    <property type="entry name" value="GcpE"/>
    <property type="match status" value="1"/>
</dbReference>
<dbReference type="InterPro" id="IPR011005">
    <property type="entry name" value="Dihydropteroate_synth-like_sf"/>
</dbReference>
<dbReference type="Proteomes" id="UP000574717">
    <property type="component" value="Unassembled WGS sequence"/>
</dbReference>
<name>A0A6V8NMG1_9ACTN</name>
<dbReference type="Gene3D" id="3.20.20.20">
    <property type="entry name" value="Dihydropteroate synthase-like"/>
    <property type="match status" value="1"/>
</dbReference>
<gene>
    <name evidence="4" type="ORF">HKBW3S03_02003</name>
</gene>
<keyword evidence="2" id="KW-0004">4Fe-4S</keyword>
<dbReference type="PANTHER" id="PTHR30454:SF0">
    <property type="entry name" value="4-HYDROXY-3-METHYLBUT-2-EN-1-YL DIPHOSPHATE SYNTHASE (FERREDOXIN), CHLOROPLASTIC"/>
    <property type="match status" value="1"/>
</dbReference>
<dbReference type="GO" id="GO:0019288">
    <property type="term" value="P:isopentenyl diphosphate biosynthetic process, methylerythritol 4-phosphate pathway"/>
    <property type="evidence" value="ECO:0007669"/>
    <property type="project" value="TreeGrafter"/>
</dbReference>
<evidence type="ECO:0000256" key="2">
    <source>
        <dbReference type="ARBA" id="ARBA00022485"/>
    </source>
</evidence>
<comment type="cofactor">
    <cofactor evidence="1">
        <name>[4Fe-4S] cluster</name>
        <dbReference type="ChEBI" id="CHEBI:49883"/>
    </cofactor>
</comment>
<dbReference type="GO" id="GO:0051539">
    <property type="term" value="F:4 iron, 4 sulfur cluster binding"/>
    <property type="evidence" value="ECO:0007669"/>
    <property type="project" value="UniProtKB-KW"/>
</dbReference>
<comment type="caution">
    <text evidence="4">The sequence shown here is derived from an EMBL/GenBank/DDBJ whole genome shotgun (WGS) entry which is preliminary data.</text>
</comment>
<feature type="domain" description="IspG TIM-barrel" evidence="3">
    <location>
        <begin position="7"/>
        <end position="184"/>
    </location>
</feature>
<dbReference type="PANTHER" id="PTHR30454">
    <property type="entry name" value="4-HYDROXY-3-METHYLBUT-2-EN-1-YL DIPHOSPHATE SYNTHASE"/>
    <property type="match status" value="1"/>
</dbReference>
<evidence type="ECO:0000313" key="4">
    <source>
        <dbReference type="EMBL" id="GFP20500.1"/>
    </source>
</evidence>
<dbReference type="InterPro" id="IPR058578">
    <property type="entry name" value="IspG_TIM"/>
</dbReference>
<evidence type="ECO:0000256" key="1">
    <source>
        <dbReference type="ARBA" id="ARBA00001966"/>
    </source>
</evidence>
<keyword evidence="2" id="KW-0408">Iron</keyword>